<evidence type="ECO:0000313" key="2">
    <source>
        <dbReference type="EMBL" id="WPR90896.1"/>
    </source>
</evidence>
<keyword evidence="1" id="KW-0812">Transmembrane</keyword>
<reference evidence="2 3" key="1">
    <citation type="submission" date="2023-11" db="EMBL/GenBank/DDBJ databases">
        <title>Genome sequence of Microbacterium rhizosphaerae KACC 19337.</title>
        <authorList>
            <person name="Choi H."/>
            <person name="Kim S."/>
            <person name="Kim Y."/>
            <person name="Kwon S.-W."/>
            <person name="Heo J."/>
        </authorList>
    </citation>
    <scope>NUCLEOTIDE SEQUENCE [LARGE SCALE GENOMIC DNA]</scope>
    <source>
        <strain evidence="2 3">KACC 19337</strain>
    </source>
</reference>
<proteinExistence type="predicted"/>
<evidence type="ECO:0008006" key="4">
    <source>
        <dbReference type="Google" id="ProtNLM"/>
    </source>
</evidence>
<sequence>METAAVVEEQTQAAPVAALWNLRRRALWFWIKRYAPPEIAGTLTMVLAGVAVSALGAPVWLVGVTAAVAEGVGFYAVAGIAVWREQRRAFPERGRVRILTRVLGLLLFEFGSAELLDTFLVRPVAIMIGVQLLPHVAGGLIAGKLVADIAFYVLAATAFRVSEKTGVRGT</sequence>
<dbReference type="RefSeq" id="WP_320943599.1">
    <property type="nucleotide sequence ID" value="NZ_BAABEU010000004.1"/>
</dbReference>
<feature type="transmembrane region" description="Helical" evidence="1">
    <location>
        <begin position="60"/>
        <end position="83"/>
    </location>
</feature>
<keyword evidence="1" id="KW-0472">Membrane</keyword>
<name>A0ABZ0SNF8_9MICO</name>
<feature type="transmembrane region" description="Helical" evidence="1">
    <location>
        <begin position="34"/>
        <end position="54"/>
    </location>
</feature>
<organism evidence="2 3">
    <name type="scientific">Microbacterium rhizosphaerae</name>
    <dbReference type="NCBI Taxonomy" id="1678237"/>
    <lineage>
        <taxon>Bacteria</taxon>
        <taxon>Bacillati</taxon>
        <taxon>Actinomycetota</taxon>
        <taxon>Actinomycetes</taxon>
        <taxon>Micrococcales</taxon>
        <taxon>Microbacteriaceae</taxon>
        <taxon>Microbacterium</taxon>
    </lineage>
</organism>
<gene>
    <name evidence="2" type="ORF">SM116_06265</name>
</gene>
<feature type="transmembrane region" description="Helical" evidence="1">
    <location>
        <begin position="103"/>
        <end position="130"/>
    </location>
</feature>
<dbReference type="Proteomes" id="UP001323798">
    <property type="component" value="Chromosome"/>
</dbReference>
<keyword evidence="3" id="KW-1185">Reference proteome</keyword>
<keyword evidence="1" id="KW-1133">Transmembrane helix</keyword>
<accession>A0ABZ0SNF8</accession>
<evidence type="ECO:0000256" key="1">
    <source>
        <dbReference type="SAM" id="Phobius"/>
    </source>
</evidence>
<protein>
    <recommendedName>
        <fullName evidence="4">GtrA family protein</fullName>
    </recommendedName>
</protein>
<dbReference type="EMBL" id="CP139368">
    <property type="protein sequence ID" value="WPR90896.1"/>
    <property type="molecule type" value="Genomic_DNA"/>
</dbReference>
<feature type="transmembrane region" description="Helical" evidence="1">
    <location>
        <begin position="136"/>
        <end position="159"/>
    </location>
</feature>
<evidence type="ECO:0000313" key="3">
    <source>
        <dbReference type="Proteomes" id="UP001323798"/>
    </source>
</evidence>